<accession>A0A1H1XA81</accession>
<dbReference type="InterPro" id="IPR020471">
    <property type="entry name" value="AKR"/>
</dbReference>
<feature type="region of interest" description="Disordered" evidence="1">
    <location>
        <begin position="368"/>
        <end position="394"/>
    </location>
</feature>
<dbReference type="RefSeq" id="WP_197681550.1">
    <property type="nucleotide sequence ID" value="NZ_LT629732.1"/>
</dbReference>
<dbReference type="STRING" id="117157.SAMN04489717_4862"/>
<feature type="domain" description="NADP-dependent oxidoreductase" evidence="2">
    <location>
        <begin position="99"/>
        <end position="368"/>
    </location>
</feature>
<feature type="compositionally biased region" description="Gly residues" evidence="1">
    <location>
        <begin position="372"/>
        <end position="388"/>
    </location>
</feature>
<organism evidence="3 4">
    <name type="scientific">Actinopolymorpha singaporensis</name>
    <dbReference type="NCBI Taxonomy" id="117157"/>
    <lineage>
        <taxon>Bacteria</taxon>
        <taxon>Bacillati</taxon>
        <taxon>Actinomycetota</taxon>
        <taxon>Actinomycetes</taxon>
        <taxon>Propionibacteriales</taxon>
        <taxon>Actinopolymorphaceae</taxon>
        <taxon>Actinopolymorpha</taxon>
    </lineage>
</organism>
<dbReference type="SUPFAM" id="SSF51430">
    <property type="entry name" value="NAD(P)-linked oxidoreductase"/>
    <property type="match status" value="1"/>
</dbReference>
<dbReference type="Proteomes" id="UP000198983">
    <property type="component" value="Chromosome I"/>
</dbReference>
<dbReference type="GO" id="GO:0016491">
    <property type="term" value="F:oxidoreductase activity"/>
    <property type="evidence" value="ECO:0007669"/>
    <property type="project" value="InterPro"/>
</dbReference>
<dbReference type="PANTHER" id="PTHR42686:SF1">
    <property type="entry name" value="GH17980P-RELATED"/>
    <property type="match status" value="1"/>
</dbReference>
<evidence type="ECO:0000313" key="4">
    <source>
        <dbReference type="Proteomes" id="UP000198983"/>
    </source>
</evidence>
<gene>
    <name evidence="3" type="ORF">SAMN04489717_4862</name>
</gene>
<keyword evidence="4" id="KW-1185">Reference proteome</keyword>
<dbReference type="AlphaFoldDB" id="A0A1H1XA81"/>
<protein>
    <submittedName>
        <fullName evidence="3">D-threo-aldose 1-dehydrogenase</fullName>
    </submittedName>
</protein>
<dbReference type="Pfam" id="PF00248">
    <property type="entry name" value="Aldo_ket_red"/>
    <property type="match status" value="1"/>
</dbReference>
<dbReference type="EMBL" id="LT629732">
    <property type="protein sequence ID" value="SDT05569.1"/>
    <property type="molecule type" value="Genomic_DNA"/>
</dbReference>
<evidence type="ECO:0000259" key="2">
    <source>
        <dbReference type="Pfam" id="PF00248"/>
    </source>
</evidence>
<dbReference type="Gene3D" id="3.20.20.100">
    <property type="entry name" value="NADP-dependent oxidoreductase domain"/>
    <property type="match status" value="1"/>
</dbReference>
<name>A0A1H1XA81_9ACTN</name>
<sequence length="394" mass="40423">MADPIRRTGADRLTALGVHPEDSKVVPKAPAGPGTQAHPARIANHDTQAGRSRMSHVSTPSLGGNDLLARRRLGSTGLEVTPVCLGCGVLGGMPGIFGYDVAAERGVATVRAALASPLNFLDTSAGYSDGESERRVGAAIAEHGGLPPGFVLATKVDPDPRTGDYSGEQVRRSAEQSLERLGLDSFDLLYLHDPEVIGFEAATASGGAVEALVDLAEQGIARHLGVAGGPVDLLGRFVDTGAFEVVLTHNRHTLVDQSARGLLEQAKAAGVAVVNAAPFGGGLLAKGPDALRKYAYREADADLLARVRAMADACAAYDVPLGAAALQYSLRQPLIASTVVGISAPERVDQTLAWATWPIPDELWASLRPLAGPGGPGGPGGPFGPGGPGDKEGG</sequence>
<evidence type="ECO:0000256" key="1">
    <source>
        <dbReference type="SAM" id="MobiDB-lite"/>
    </source>
</evidence>
<dbReference type="InterPro" id="IPR036812">
    <property type="entry name" value="NAD(P)_OxRdtase_dom_sf"/>
</dbReference>
<feature type="region of interest" description="Disordered" evidence="1">
    <location>
        <begin position="1"/>
        <end position="40"/>
    </location>
</feature>
<dbReference type="CDD" id="cd19090">
    <property type="entry name" value="AKR_AKR15A-like"/>
    <property type="match status" value="1"/>
</dbReference>
<reference evidence="3 4" key="1">
    <citation type="submission" date="2016-10" db="EMBL/GenBank/DDBJ databases">
        <authorList>
            <person name="de Groot N.N."/>
        </authorList>
    </citation>
    <scope>NUCLEOTIDE SEQUENCE [LARGE SCALE GENOMIC DNA]</scope>
    <source>
        <strain evidence="3 4">DSM 22024</strain>
    </source>
</reference>
<dbReference type="InterPro" id="IPR023210">
    <property type="entry name" value="NADP_OxRdtase_dom"/>
</dbReference>
<proteinExistence type="predicted"/>
<dbReference type="PANTHER" id="PTHR42686">
    <property type="entry name" value="GH17980P-RELATED"/>
    <property type="match status" value="1"/>
</dbReference>
<feature type="compositionally biased region" description="Basic and acidic residues" evidence="1">
    <location>
        <begin position="1"/>
        <end position="10"/>
    </location>
</feature>
<dbReference type="GO" id="GO:0005829">
    <property type="term" value="C:cytosol"/>
    <property type="evidence" value="ECO:0007669"/>
    <property type="project" value="TreeGrafter"/>
</dbReference>
<evidence type="ECO:0000313" key="3">
    <source>
        <dbReference type="EMBL" id="SDT05569.1"/>
    </source>
</evidence>